<dbReference type="STRING" id="1173020.Cha6605_4077"/>
<evidence type="ECO:0000313" key="8">
    <source>
        <dbReference type="EMBL" id="AFY95033.1"/>
    </source>
</evidence>
<dbReference type="InterPro" id="IPR008213">
    <property type="entry name" value="CpcD-like_dom"/>
</dbReference>
<dbReference type="GO" id="GO:0030089">
    <property type="term" value="C:phycobilisome"/>
    <property type="evidence" value="ECO:0007669"/>
    <property type="project" value="UniProtKB-UniRule"/>
</dbReference>
<organism evidence="8 9">
    <name type="scientific">Chamaesiphon minutus (strain ATCC 27169 / PCC 6605)</name>
    <dbReference type="NCBI Taxonomy" id="1173020"/>
    <lineage>
        <taxon>Bacteria</taxon>
        <taxon>Bacillati</taxon>
        <taxon>Cyanobacteriota</taxon>
        <taxon>Cyanophyceae</taxon>
        <taxon>Gomontiellales</taxon>
        <taxon>Chamaesiphonaceae</taxon>
        <taxon>Chamaesiphon</taxon>
    </lineage>
</organism>
<dbReference type="eggNOG" id="COG0369">
    <property type="taxonomic scope" value="Bacteria"/>
</dbReference>
<evidence type="ECO:0000256" key="4">
    <source>
        <dbReference type="ARBA" id="ARBA00023078"/>
    </source>
</evidence>
<dbReference type="RefSeq" id="WP_015161145.1">
    <property type="nucleotide sequence ID" value="NC_019697.1"/>
</dbReference>
<dbReference type="Proteomes" id="UP000010366">
    <property type="component" value="Chromosome"/>
</dbReference>
<dbReference type="PROSITE" id="PS51441">
    <property type="entry name" value="CPCD_LIKE"/>
    <property type="match status" value="1"/>
</dbReference>
<keyword evidence="4" id="KW-0793">Thylakoid</keyword>
<keyword evidence="9" id="KW-1185">Reference proteome</keyword>
<evidence type="ECO:0000259" key="7">
    <source>
        <dbReference type="PROSITE" id="PS51441"/>
    </source>
</evidence>
<dbReference type="AlphaFoldDB" id="K9UK40"/>
<keyword evidence="2" id="KW-0042">Antenna complex</keyword>
<proteinExistence type="predicted"/>
<dbReference type="EMBL" id="CP003600">
    <property type="protein sequence ID" value="AFY95033.1"/>
    <property type="molecule type" value="Genomic_DNA"/>
</dbReference>
<dbReference type="Pfam" id="PF01383">
    <property type="entry name" value="CpcD"/>
    <property type="match status" value="1"/>
</dbReference>
<dbReference type="SMART" id="SM01094">
    <property type="entry name" value="CpcD"/>
    <property type="match status" value="1"/>
</dbReference>
<feature type="domain" description="CpcD-like" evidence="7">
    <location>
        <begin position="17"/>
        <end position="74"/>
    </location>
</feature>
<evidence type="ECO:0000256" key="5">
    <source>
        <dbReference type="ARBA" id="ARBA00023136"/>
    </source>
</evidence>
<evidence type="ECO:0000256" key="2">
    <source>
        <dbReference type="ARBA" id="ARBA00022549"/>
    </source>
</evidence>
<evidence type="ECO:0000256" key="6">
    <source>
        <dbReference type="PROSITE-ProRule" id="PRU00771"/>
    </source>
</evidence>
<dbReference type="GO" id="GO:0031676">
    <property type="term" value="C:plasma membrane-derived thylakoid membrane"/>
    <property type="evidence" value="ECO:0007669"/>
    <property type="project" value="UniProtKB-SubCell"/>
</dbReference>
<evidence type="ECO:0000256" key="1">
    <source>
        <dbReference type="ARBA" id="ARBA00004445"/>
    </source>
</evidence>
<dbReference type="HOGENOM" id="CLU_173132_1_0_3"/>
<gene>
    <name evidence="8" type="ORF">Cha6605_4077</name>
</gene>
<sequence length="85" mass="9289">MLGQSAFTRGSTATANNRIFVYEVAGLQQNDDSQSNVQIRTSANTFVQVPYNRMNEKMQQILRMGGKIVSIQPLGAKPPAAESES</sequence>
<accession>K9UK40</accession>
<keyword evidence="3 6" id="KW-0605">Phycobilisome</keyword>
<dbReference type="OrthoDB" id="574405at2"/>
<evidence type="ECO:0000256" key="3">
    <source>
        <dbReference type="ARBA" id="ARBA00022738"/>
    </source>
</evidence>
<protein>
    <submittedName>
        <fullName evidence="8">CpcD/allophycocyanin linker domain protein</fullName>
    </submittedName>
</protein>
<dbReference type="KEGG" id="cmp:Cha6605_4077"/>
<evidence type="ECO:0000313" key="9">
    <source>
        <dbReference type="Proteomes" id="UP000010366"/>
    </source>
</evidence>
<keyword evidence="5" id="KW-0472">Membrane</keyword>
<comment type="subcellular location">
    <subcellularLocation>
        <location evidence="1">Cellular thylakoid membrane</location>
        <topology evidence="1">Peripheral membrane protein</topology>
        <orientation evidence="1">Cytoplasmic side</orientation>
    </subcellularLocation>
</comment>
<name>K9UK40_CHAP6</name>
<reference evidence="8 9" key="1">
    <citation type="submission" date="2012-05" db="EMBL/GenBank/DDBJ databases">
        <title>Finished chromosome of genome of Chamaesiphon sp. PCC 6605.</title>
        <authorList>
            <consortium name="US DOE Joint Genome Institute"/>
            <person name="Gugger M."/>
            <person name="Coursin T."/>
            <person name="Rippka R."/>
            <person name="Tandeau De Marsac N."/>
            <person name="Huntemann M."/>
            <person name="Wei C.-L."/>
            <person name="Han J."/>
            <person name="Detter J.C."/>
            <person name="Han C."/>
            <person name="Tapia R."/>
            <person name="Chen A."/>
            <person name="Kyrpides N."/>
            <person name="Mavromatis K."/>
            <person name="Markowitz V."/>
            <person name="Szeto E."/>
            <person name="Ivanova N."/>
            <person name="Pagani I."/>
            <person name="Pati A."/>
            <person name="Goodwin L."/>
            <person name="Nordberg H.P."/>
            <person name="Cantor M.N."/>
            <person name="Hua S.X."/>
            <person name="Woyke T."/>
            <person name="Kerfeld C.A."/>
        </authorList>
    </citation>
    <scope>NUCLEOTIDE SEQUENCE [LARGE SCALE GENOMIC DNA]</scope>
    <source>
        <strain evidence="9">ATCC 27169 / PCC 6605</strain>
    </source>
</reference>